<sequence>MTKLLVVAFCVFFCQCVQSASYNQRQTGELNVQLELNDVQIFALMKGKDDYVDYDYAYDYSEMTIKPSGGTTRKPLNKTSTLALVVNDNVTTISSLHEPSKGSTTEGLVSTITVDTVSDSSPITETVNKQNMTSPTTTPSICRQGFVKNDKGLCEFKYENASNALMQMVRLSQKLKRREN</sequence>
<feature type="signal peptide" evidence="1">
    <location>
        <begin position="1"/>
        <end position="19"/>
    </location>
</feature>
<organism evidence="2 3">
    <name type="scientific">Bombyx mandarina</name>
    <name type="common">Wild silk moth</name>
    <name type="synonym">Wild silkworm</name>
    <dbReference type="NCBI Taxonomy" id="7092"/>
    <lineage>
        <taxon>Eukaryota</taxon>
        <taxon>Metazoa</taxon>
        <taxon>Ecdysozoa</taxon>
        <taxon>Arthropoda</taxon>
        <taxon>Hexapoda</taxon>
        <taxon>Insecta</taxon>
        <taxon>Pterygota</taxon>
        <taxon>Neoptera</taxon>
        <taxon>Endopterygota</taxon>
        <taxon>Lepidoptera</taxon>
        <taxon>Glossata</taxon>
        <taxon>Ditrysia</taxon>
        <taxon>Bombycoidea</taxon>
        <taxon>Bombycidae</taxon>
        <taxon>Bombycinae</taxon>
        <taxon>Bombyx</taxon>
    </lineage>
</organism>
<reference evidence="3" key="1">
    <citation type="submission" date="2025-08" db="UniProtKB">
        <authorList>
            <consortium name="RefSeq"/>
        </authorList>
    </citation>
    <scope>IDENTIFICATION</scope>
    <source>
        <tissue evidence="3">Silk gland</tissue>
    </source>
</reference>
<feature type="chain" id="PRO_5026936716" evidence="1">
    <location>
        <begin position="20"/>
        <end position="180"/>
    </location>
</feature>
<proteinExistence type="predicted"/>
<gene>
    <name evidence="3" type="primary">LOC114251394</name>
</gene>
<evidence type="ECO:0000256" key="1">
    <source>
        <dbReference type="SAM" id="SignalP"/>
    </source>
</evidence>
<evidence type="ECO:0000313" key="3">
    <source>
        <dbReference type="RefSeq" id="XP_028041431.1"/>
    </source>
</evidence>
<dbReference type="RefSeq" id="XP_028041431.1">
    <property type="nucleotide sequence ID" value="XM_028185630.1"/>
</dbReference>
<name>A0A6J2KGF7_BOMMA</name>
<dbReference type="KEGG" id="bman:114251394"/>
<dbReference type="OrthoDB" id="6700395at2759"/>
<evidence type="ECO:0000313" key="2">
    <source>
        <dbReference type="Proteomes" id="UP000504629"/>
    </source>
</evidence>
<dbReference type="Proteomes" id="UP000504629">
    <property type="component" value="Unplaced"/>
</dbReference>
<accession>A0A6J2KGF7</accession>
<protein>
    <submittedName>
        <fullName evidence="3">Uncharacterized protein LOC114251394</fullName>
    </submittedName>
</protein>
<dbReference type="AlphaFoldDB" id="A0A6J2KGF7"/>
<dbReference type="GeneID" id="114251394"/>
<keyword evidence="1" id="KW-0732">Signal</keyword>
<keyword evidence="2" id="KW-1185">Reference proteome</keyword>